<dbReference type="Gene3D" id="1.10.287.1490">
    <property type="match status" value="1"/>
</dbReference>
<reference evidence="2" key="2">
    <citation type="submission" date="2023-05" db="EMBL/GenBank/DDBJ databases">
        <authorList>
            <consortium name="Lawrence Berkeley National Laboratory"/>
            <person name="Steindorff A."/>
            <person name="Hensen N."/>
            <person name="Bonometti L."/>
            <person name="Westerberg I."/>
            <person name="Brannstrom I.O."/>
            <person name="Guillou S."/>
            <person name="Cros-Aarteil S."/>
            <person name="Calhoun S."/>
            <person name="Haridas S."/>
            <person name="Kuo A."/>
            <person name="Mondo S."/>
            <person name="Pangilinan J."/>
            <person name="Riley R."/>
            <person name="Labutti K."/>
            <person name="Andreopoulos B."/>
            <person name="Lipzen A."/>
            <person name="Chen C."/>
            <person name="Yanf M."/>
            <person name="Daum C."/>
            <person name="Ng V."/>
            <person name="Clum A."/>
            <person name="Ohm R."/>
            <person name="Martin F."/>
            <person name="Silar P."/>
            <person name="Natvig D."/>
            <person name="Lalanne C."/>
            <person name="Gautier V."/>
            <person name="Ament-Velasquez S.L."/>
            <person name="Kruys A."/>
            <person name="Hutchinson M.I."/>
            <person name="Powell A.J."/>
            <person name="Barry K."/>
            <person name="Miller A.N."/>
            <person name="Grigoriev I.V."/>
            <person name="Debuchy R."/>
            <person name="Gladieux P."/>
            <person name="Thoren M.H."/>
            <person name="Johannesson H."/>
        </authorList>
    </citation>
    <scope>NUCLEOTIDE SEQUENCE</scope>
    <source>
        <strain evidence="2">PSN293</strain>
    </source>
</reference>
<feature type="compositionally biased region" description="Basic and acidic residues" evidence="1">
    <location>
        <begin position="128"/>
        <end position="138"/>
    </location>
</feature>
<feature type="region of interest" description="Disordered" evidence="1">
    <location>
        <begin position="195"/>
        <end position="223"/>
    </location>
</feature>
<accession>A0AAN6Y0J0</accession>
<dbReference type="AlphaFoldDB" id="A0AAN6Y0J0"/>
<comment type="caution">
    <text evidence="2">The sequence shown here is derived from an EMBL/GenBank/DDBJ whole genome shotgun (WGS) entry which is preliminary data.</text>
</comment>
<feature type="compositionally biased region" description="Basic and acidic residues" evidence="1">
    <location>
        <begin position="197"/>
        <end position="213"/>
    </location>
</feature>
<evidence type="ECO:0000313" key="3">
    <source>
        <dbReference type="Proteomes" id="UP001301769"/>
    </source>
</evidence>
<gene>
    <name evidence="2" type="ORF">QBC37DRAFT_403644</name>
</gene>
<dbReference type="Proteomes" id="UP001301769">
    <property type="component" value="Unassembled WGS sequence"/>
</dbReference>
<reference evidence="2" key="1">
    <citation type="journal article" date="2023" name="Mol. Phylogenet. Evol.">
        <title>Genome-scale phylogeny and comparative genomics of the fungal order Sordariales.</title>
        <authorList>
            <person name="Hensen N."/>
            <person name="Bonometti L."/>
            <person name="Westerberg I."/>
            <person name="Brannstrom I.O."/>
            <person name="Guillou S."/>
            <person name="Cros-Aarteil S."/>
            <person name="Calhoun S."/>
            <person name="Haridas S."/>
            <person name="Kuo A."/>
            <person name="Mondo S."/>
            <person name="Pangilinan J."/>
            <person name="Riley R."/>
            <person name="LaButti K."/>
            <person name="Andreopoulos B."/>
            <person name="Lipzen A."/>
            <person name="Chen C."/>
            <person name="Yan M."/>
            <person name="Daum C."/>
            <person name="Ng V."/>
            <person name="Clum A."/>
            <person name="Steindorff A."/>
            <person name="Ohm R.A."/>
            <person name="Martin F."/>
            <person name="Silar P."/>
            <person name="Natvig D.O."/>
            <person name="Lalanne C."/>
            <person name="Gautier V."/>
            <person name="Ament-Velasquez S.L."/>
            <person name="Kruys A."/>
            <person name="Hutchinson M.I."/>
            <person name="Powell A.J."/>
            <person name="Barry K."/>
            <person name="Miller A.N."/>
            <person name="Grigoriev I.V."/>
            <person name="Debuchy R."/>
            <person name="Gladieux P."/>
            <person name="Hiltunen Thoren M."/>
            <person name="Johannesson H."/>
        </authorList>
    </citation>
    <scope>NUCLEOTIDE SEQUENCE</scope>
    <source>
        <strain evidence="2">PSN293</strain>
    </source>
</reference>
<proteinExistence type="predicted"/>
<name>A0AAN6Y0J0_9PEZI</name>
<evidence type="ECO:0000256" key="1">
    <source>
        <dbReference type="SAM" id="MobiDB-lite"/>
    </source>
</evidence>
<protein>
    <submittedName>
        <fullName evidence="2">Uncharacterized protein</fullName>
    </submittedName>
</protein>
<dbReference type="EMBL" id="MU858182">
    <property type="protein sequence ID" value="KAK4210179.1"/>
    <property type="molecule type" value="Genomic_DNA"/>
</dbReference>
<organism evidence="2 3">
    <name type="scientific">Rhypophila decipiens</name>
    <dbReference type="NCBI Taxonomy" id="261697"/>
    <lineage>
        <taxon>Eukaryota</taxon>
        <taxon>Fungi</taxon>
        <taxon>Dikarya</taxon>
        <taxon>Ascomycota</taxon>
        <taxon>Pezizomycotina</taxon>
        <taxon>Sordariomycetes</taxon>
        <taxon>Sordariomycetidae</taxon>
        <taxon>Sordariales</taxon>
        <taxon>Naviculisporaceae</taxon>
        <taxon>Rhypophila</taxon>
    </lineage>
</organism>
<feature type="region of interest" description="Disordered" evidence="1">
    <location>
        <begin position="112"/>
        <end position="144"/>
    </location>
</feature>
<keyword evidence="3" id="KW-1185">Reference proteome</keyword>
<evidence type="ECO:0000313" key="2">
    <source>
        <dbReference type="EMBL" id="KAK4210179.1"/>
    </source>
</evidence>
<sequence length="255" mass="29697">MAPVRTHPYSRDKTTAFDQQSMSILDHFWKDAEDRRSKLTLTESQLRRFRQETFKDLDDRIDGLEDRIGGLEENVMSLFDHDEISGLKDRIVGLERNVSYLVRSVSFLMVEKSEEDSPLQEQSPTEMEMDKDSTRERSSTASTDYGCQAGSLIRQKCDSCGMSMFEHTRLPHEAMRGEYHFTCGSCGEYLTVLEDSGSERDNESEEKEGRADREDEQTQQYQQDMHMLREEIEKIVQYDEDRGFRLPLSPINTRC</sequence>